<organism evidence="13 14">
    <name type="scientific">Galdieria sulphuraria</name>
    <name type="common">Red alga</name>
    <dbReference type="NCBI Taxonomy" id="130081"/>
    <lineage>
        <taxon>Eukaryota</taxon>
        <taxon>Rhodophyta</taxon>
        <taxon>Bangiophyceae</taxon>
        <taxon>Galdieriales</taxon>
        <taxon>Galdieriaceae</taxon>
        <taxon>Galdieria</taxon>
    </lineage>
</organism>
<feature type="transmembrane region" description="Helical" evidence="12">
    <location>
        <begin position="1343"/>
        <end position="1365"/>
    </location>
</feature>
<feature type="transmembrane region" description="Helical" evidence="12">
    <location>
        <begin position="1298"/>
        <end position="1323"/>
    </location>
</feature>
<dbReference type="GO" id="GO:0007219">
    <property type="term" value="P:Notch signaling pathway"/>
    <property type="evidence" value="ECO:0007669"/>
    <property type="project" value="UniProtKB-KW"/>
</dbReference>
<accession>M2Y1Y4</accession>
<feature type="transmembrane region" description="Helical" evidence="12">
    <location>
        <begin position="1399"/>
        <end position="1420"/>
    </location>
</feature>
<dbReference type="InterPro" id="IPR029448">
    <property type="entry name" value="FANCD2"/>
</dbReference>
<evidence type="ECO:0000256" key="5">
    <source>
        <dbReference type="ARBA" id="ARBA00022692"/>
    </source>
</evidence>
<feature type="transmembrane region" description="Helical" evidence="12">
    <location>
        <begin position="1377"/>
        <end position="1393"/>
    </location>
</feature>
<dbReference type="Proteomes" id="UP000030680">
    <property type="component" value="Unassembled WGS sequence"/>
</dbReference>
<evidence type="ECO:0000256" key="12">
    <source>
        <dbReference type="SAM" id="Phobius"/>
    </source>
</evidence>
<evidence type="ECO:0000256" key="8">
    <source>
        <dbReference type="ARBA" id="ARBA00022989"/>
    </source>
</evidence>
<dbReference type="GO" id="GO:0007129">
    <property type="term" value="P:homologous chromosome pairing at meiosis"/>
    <property type="evidence" value="ECO:0007669"/>
    <property type="project" value="TreeGrafter"/>
</dbReference>
<dbReference type="GO" id="GO:0016485">
    <property type="term" value="P:protein processing"/>
    <property type="evidence" value="ECO:0007669"/>
    <property type="project" value="InterPro"/>
</dbReference>
<dbReference type="RefSeq" id="XP_005706344.1">
    <property type="nucleotide sequence ID" value="XM_005706287.1"/>
</dbReference>
<keyword evidence="8 12" id="KW-1133">Transmembrane helix</keyword>
<dbReference type="GO" id="GO:0005634">
    <property type="term" value="C:nucleus"/>
    <property type="evidence" value="ECO:0007669"/>
    <property type="project" value="UniProtKB-SubCell"/>
</dbReference>
<keyword evidence="14" id="KW-1185">Reference proteome</keyword>
<feature type="transmembrane region" description="Helical" evidence="12">
    <location>
        <begin position="1229"/>
        <end position="1252"/>
    </location>
</feature>
<dbReference type="PANTHER" id="PTHR32086">
    <property type="entry name" value="FANCONI ANEMIA GROUP D2 PROTEIN"/>
    <property type="match status" value="1"/>
</dbReference>
<dbReference type="GO" id="GO:0016020">
    <property type="term" value="C:membrane"/>
    <property type="evidence" value="ECO:0007669"/>
    <property type="project" value="UniProtKB-SubCell"/>
</dbReference>
<dbReference type="Pfam" id="PF14631">
    <property type="entry name" value="FancD2"/>
    <property type="match status" value="2"/>
</dbReference>
<feature type="transmembrane region" description="Helical" evidence="12">
    <location>
        <begin position="1258"/>
        <end position="1277"/>
    </location>
</feature>
<dbReference type="STRING" id="130081.M2Y1Y4"/>
<feature type="transmembrane region" description="Helical" evidence="12">
    <location>
        <begin position="1202"/>
        <end position="1222"/>
    </location>
</feature>
<name>M2Y1Y4_GALSU</name>
<gene>
    <name evidence="13" type="ORF">Gasu_28240</name>
</gene>
<keyword evidence="6" id="KW-0832">Ubl conjugation</keyword>
<evidence type="ECO:0000256" key="11">
    <source>
        <dbReference type="ARBA" id="ARBA00093456"/>
    </source>
</evidence>
<dbReference type="GO" id="GO:0031573">
    <property type="term" value="P:mitotic intra-S DNA damage checkpoint signaling"/>
    <property type="evidence" value="ECO:0007669"/>
    <property type="project" value="TreeGrafter"/>
</dbReference>
<comment type="subcellular location">
    <subcellularLocation>
        <location evidence="2">Membrane</location>
        <topology evidence="2">Multi-pass membrane protein</topology>
    </subcellularLocation>
    <subcellularLocation>
        <location evidence="1">Nucleus</location>
    </subcellularLocation>
</comment>
<comment type="similarity">
    <text evidence="3">Belongs to the APH-1 family.</text>
</comment>
<keyword evidence="9 12" id="KW-0472">Membrane</keyword>
<dbReference type="KEGG" id="gsl:Gasu_28240"/>
<dbReference type="GO" id="GO:1990918">
    <property type="term" value="P:double-strand break repair involved in meiotic recombination"/>
    <property type="evidence" value="ECO:0007669"/>
    <property type="project" value="TreeGrafter"/>
</dbReference>
<keyword evidence="10" id="KW-0539">Nucleus</keyword>
<dbReference type="Pfam" id="PF06105">
    <property type="entry name" value="Aph-1"/>
    <property type="match status" value="1"/>
</dbReference>
<dbReference type="InterPro" id="IPR009294">
    <property type="entry name" value="Aph-1"/>
</dbReference>
<evidence type="ECO:0000256" key="1">
    <source>
        <dbReference type="ARBA" id="ARBA00004123"/>
    </source>
</evidence>
<evidence type="ECO:0000256" key="6">
    <source>
        <dbReference type="ARBA" id="ARBA00022843"/>
    </source>
</evidence>
<protein>
    <submittedName>
        <fullName evidence="13">Fanconi anemia group D2 protein</fullName>
    </submittedName>
</protein>
<dbReference type="eggNOG" id="KOG4712">
    <property type="taxonomic scope" value="Eukaryota"/>
</dbReference>
<keyword evidence="5 12" id="KW-0812">Transmembrane</keyword>
<evidence type="ECO:0000256" key="9">
    <source>
        <dbReference type="ARBA" id="ARBA00023136"/>
    </source>
</evidence>
<keyword evidence="7" id="KW-0914">Notch signaling pathway</keyword>
<dbReference type="GO" id="GO:0070182">
    <property type="term" value="F:DNA polymerase binding"/>
    <property type="evidence" value="ECO:0007669"/>
    <property type="project" value="TreeGrafter"/>
</dbReference>
<evidence type="ECO:0000256" key="10">
    <source>
        <dbReference type="ARBA" id="ARBA00023242"/>
    </source>
</evidence>
<reference evidence="14" key="1">
    <citation type="journal article" date="2013" name="Science">
        <title>Gene transfer from bacteria and archaea facilitated evolution of an extremophilic eukaryote.</title>
        <authorList>
            <person name="Schonknecht G."/>
            <person name="Chen W.H."/>
            <person name="Ternes C.M."/>
            <person name="Barbier G.G."/>
            <person name="Shrestha R.P."/>
            <person name="Stanke M."/>
            <person name="Brautigam A."/>
            <person name="Baker B.J."/>
            <person name="Banfield J.F."/>
            <person name="Garavito R.M."/>
            <person name="Carr K."/>
            <person name="Wilkerson C."/>
            <person name="Rensing S.A."/>
            <person name="Gagneul D."/>
            <person name="Dickenson N.E."/>
            <person name="Oesterhelt C."/>
            <person name="Lercher M.J."/>
            <person name="Weber A.P."/>
        </authorList>
    </citation>
    <scope>NUCLEOTIDE SEQUENCE [LARGE SCALE GENOMIC DNA]</scope>
    <source>
        <strain evidence="14">074W</strain>
    </source>
</reference>
<comment type="similarity">
    <text evidence="11">Belongs to the Fanconi anemia protein FANCD2 family.</text>
</comment>
<evidence type="ECO:0000313" key="14">
    <source>
        <dbReference type="Proteomes" id="UP000030680"/>
    </source>
</evidence>
<evidence type="ECO:0000256" key="3">
    <source>
        <dbReference type="ARBA" id="ARBA00005577"/>
    </source>
</evidence>
<dbReference type="EMBL" id="KB454505">
    <property type="protein sequence ID" value="EME29824.1"/>
    <property type="molecule type" value="Genomic_DNA"/>
</dbReference>
<evidence type="ECO:0000256" key="4">
    <source>
        <dbReference type="ARBA" id="ARBA00022499"/>
    </source>
</evidence>
<evidence type="ECO:0000256" key="7">
    <source>
        <dbReference type="ARBA" id="ARBA00022976"/>
    </source>
</evidence>
<dbReference type="OrthoDB" id="4570at2759"/>
<dbReference type="GO" id="GO:0036297">
    <property type="term" value="P:interstrand cross-link repair"/>
    <property type="evidence" value="ECO:0007669"/>
    <property type="project" value="TreeGrafter"/>
</dbReference>
<keyword evidence="4" id="KW-1017">Isopeptide bond</keyword>
<dbReference type="Gramene" id="EME29824">
    <property type="protein sequence ID" value="EME29824"/>
    <property type="gene ID" value="Gasu_28240"/>
</dbReference>
<dbReference type="GO" id="GO:0000793">
    <property type="term" value="C:condensed chromosome"/>
    <property type="evidence" value="ECO:0007669"/>
    <property type="project" value="TreeGrafter"/>
</dbReference>
<dbReference type="PANTHER" id="PTHR32086:SF0">
    <property type="entry name" value="FANCONI ANEMIA GROUP D2 PROTEIN"/>
    <property type="match status" value="1"/>
</dbReference>
<evidence type="ECO:0000256" key="2">
    <source>
        <dbReference type="ARBA" id="ARBA00004141"/>
    </source>
</evidence>
<dbReference type="GeneID" id="17088593"/>
<proteinExistence type="inferred from homology"/>
<sequence>MYHFLEQLPIEDDYSAHILSTCFSNSGLKIFRISSEVGKLVYGVYDISEFRQELLTFLKNEQERLDEFVSELSRAWDKTSIFERSLDPLIRIDLQTPETDCNPQQFISFDSSLIRVLTTLPPIQENLFNILILKLSEWQSSKMKSYQQPNSHAATIQEKILEQLCFQPVILQSSTLARSLVELISVSSDSLQYKLLFRLPDILDEEGQELASSLLLKIIPHSPHLLNQALEAFSCMSLSHEKVSTIVKQLCETGSGLSIKAMLDLILMVPEPDMMTHVLRCLQRSCIDFVEDSSQMYAIIKNFTKRAKSNATARKNILKYYRTKGDKLEELDYFLLFLLYSAGEKRFVLHYVFKKNWKLGNQPLFSSIYNIIKLYPKFSHDLCSLLELAACDAKEALQGEQISLMFVTILRALKCIDNGPTQLIECIISSLVRLVERHPSVASDIGLFSLLYISRNWPELVETSLRSLQILWEYLEVFDETNLRCLFEVSVRVLQRTNLRNMETCTLSSLAILLQKDLCHIDERIRKVGIIGACANLELIPSLFSENQNNSKPNFRLAPLFINTITPQILREFSYFVSRRLFSVETVNKILSSSLEVFERHFSVERRQKIAEASQDDLSSSCEEQDDSSITTLILKNTDIDLWMGFELYRLIARCSSYERVETNALAHVVSILCFDPMQQTVSEDTLKHGLFAAGFARISIAEMANNLELISLHFKEFRHIVQILVNLEAFLSSALYDDNHVSMKAVWKRLAESYSIQNFIDYRQILPNFSFDTLHRFCQAVFKAELRQNMDTLIACFHCFLIDYRRDIESFDDQVVYDKFSPCCRYHSGTFCLVTLLTLLTYNNVMQPQKDSLLMTTLHLACETCSYELRNKNALQLLMVDDDVCLHYLVEANMLQDSNDALHNELLRIEHFYHQLFSLFLKIWKYAESNCLAALIELLNIIWKVHPSQNDSESCPEIESIIRLLEERNWVNQLNMEHKERIAEILLKNSKTEFFQVLSHSKALFEGDDSTCFRLISELGKVLASIDRQKLKEMLLRLSLEHLEMEVKKYQACDIVQPSQHDWIQTLSIFSLVFLTFQHMLQEAKEKASLKYLGFCLKWGRKLVAIILDGGLQLLTKELIHDKAHAIKLFKELQKCTRSIHQICLFCKETKTESLLLLLPPVKKQLEMLIFRVKEMLQKQGLAHLFWLGNLKNKNLQGMSVLFWFTLAVIPQSSCFAVCMWREPTLITLFFLSSFTWLVARSLVALAWIIFWPSLTLYTFWVLVSACFEELARYVVYKTHNQMNSALCEYKNSRHRASCLQLEGFIVGTSFAVSGFFAGAGTKLIHLWTEDSGSFESLSSDSLATILCIYSVLLSGTRIIIGFCSWTAMSDYQYRQVFLFGLWSVAVQLIFLKETNSINVFLSLMVILSFQLIFLAVLCKRRWYSMISYDIISTGTALSDSACSEEQK</sequence>
<evidence type="ECO:0000313" key="13">
    <source>
        <dbReference type="EMBL" id="EME29824.1"/>
    </source>
</evidence>